<comment type="caution">
    <text evidence="3">The sequence shown here is derived from an EMBL/GenBank/DDBJ whole genome shotgun (WGS) entry which is preliminary data.</text>
</comment>
<dbReference type="Gene3D" id="3.40.50.2300">
    <property type="match status" value="1"/>
</dbReference>
<dbReference type="SUPFAM" id="SSF52172">
    <property type="entry name" value="CheY-like"/>
    <property type="match status" value="1"/>
</dbReference>
<dbReference type="EMBL" id="JAGGJV010000001">
    <property type="protein sequence ID" value="MBP1856938.1"/>
    <property type="molecule type" value="Genomic_DNA"/>
</dbReference>
<gene>
    <name evidence="3" type="ORF">J2Z75_000418</name>
</gene>
<keyword evidence="4" id="KW-1185">Reference proteome</keyword>
<dbReference type="Pfam" id="PF00072">
    <property type="entry name" value="Response_reg"/>
    <property type="match status" value="1"/>
</dbReference>
<proteinExistence type="predicted"/>
<dbReference type="InterPro" id="IPR011006">
    <property type="entry name" value="CheY-like_superfamily"/>
</dbReference>
<dbReference type="PROSITE" id="PS50110">
    <property type="entry name" value="RESPONSE_REGULATORY"/>
    <property type="match status" value="1"/>
</dbReference>
<dbReference type="Proteomes" id="UP000823786">
    <property type="component" value="Unassembled WGS sequence"/>
</dbReference>
<dbReference type="PANTHER" id="PTHR44520">
    <property type="entry name" value="RESPONSE REGULATOR RCP1-RELATED"/>
    <property type="match status" value="1"/>
</dbReference>
<dbReference type="InterPro" id="IPR001789">
    <property type="entry name" value="Sig_transdc_resp-reg_receiver"/>
</dbReference>
<reference evidence="3 4" key="1">
    <citation type="submission" date="2021-03" db="EMBL/GenBank/DDBJ databases">
        <title>Genomic Encyclopedia of Type Strains, Phase IV (KMG-IV): sequencing the most valuable type-strain genomes for metagenomic binning, comparative biology and taxonomic classification.</title>
        <authorList>
            <person name="Goeker M."/>
        </authorList>
    </citation>
    <scope>NUCLEOTIDE SEQUENCE [LARGE SCALE GENOMIC DNA]</scope>
    <source>
        <strain evidence="3 4">DSM 26427</strain>
    </source>
</reference>
<accession>A0ABS4EG72</accession>
<dbReference type="SMART" id="SM00448">
    <property type="entry name" value="REC"/>
    <property type="match status" value="1"/>
</dbReference>
<dbReference type="InterPro" id="IPR052893">
    <property type="entry name" value="TCS_response_regulator"/>
</dbReference>
<name>A0ABS4EG72_9HYPH</name>
<evidence type="ECO:0000256" key="1">
    <source>
        <dbReference type="PROSITE-ProRule" id="PRU00169"/>
    </source>
</evidence>
<feature type="domain" description="Response regulatory" evidence="2">
    <location>
        <begin position="7"/>
        <end position="125"/>
    </location>
</feature>
<evidence type="ECO:0000313" key="3">
    <source>
        <dbReference type="EMBL" id="MBP1856938.1"/>
    </source>
</evidence>
<sequence>MGTRIKKLLVVDDDLIDAHFVMRAFSDLGGELEITHVTDGDVAARRLSREPFDYVLLDINMPGTNGMELLKRIRTNEKTAVLPVIMLTSSMNPSDVYTSYACGANAYTLKPSSVSGYRTFAEGFTRFWVDVAVHPHTRRPL</sequence>
<protein>
    <submittedName>
        <fullName evidence="3">CheY-like chemotaxis protein</fullName>
    </submittedName>
</protein>
<dbReference type="RefSeq" id="WP_209847028.1">
    <property type="nucleotide sequence ID" value="NZ_JAGGJV010000001.1"/>
</dbReference>
<keyword evidence="1" id="KW-0597">Phosphoprotein</keyword>
<evidence type="ECO:0000259" key="2">
    <source>
        <dbReference type="PROSITE" id="PS50110"/>
    </source>
</evidence>
<feature type="modified residue" description="4-aspartylphosphate" evidence="1">
    <location>
        <position position="58"/>
    </location>
</feature>
<evidence type="ECO:0000313" key="4">
    <source>
        <dbReference type="Proteomes" id="UP000823786"/>
    </source>
</evidence>
<dbReference type="PANTHER" id="PTHR44520:SF1">
    <property type="entry name" value="TWO-COMPONENT SYSTEM REGULATORY PROTEIN"/>
    <property type="match status" value="1"/>
</dbReference>
<organism evidence="3 4">
    <name type="scientific">Rhizobium herbae</name>
    <dbReference type="NCBI Taxonomy" id="508661"/>
    <lineage>
        <taxon>Bacteria</taxon>
        <taxon>Pseudomonadati</taxon>
        <taxon>Pseudomonadota</taxon>
        <taxon>Alphaproteobacteria</taxon>
        <taxon>Hyphomicrobiales</taxon>
        <taxon>Rhizobiaceae</taxon>
        <taxon>Rhizobium/Agrobacterium group</taxon>
        <taxon>Rhizobium</taxon>
    </lineage>
</organism>